<feature type="region of interest" description="Disordered" evidence="1">
    <location>
        <begin position="158"/>
        <end position="212"/>
    </location>
</feature>
<evidence type="ECO:0000313" key="3">
    <source>
        <dbReference type="Proteomes" id="UP000008311"/>
    </source>
</evidence>
<feature type="compositionally biased region" description="Low complexity" evidence="1">
    <location>
        <begin position="194"/>
        <end position="212"/>
    </location>
</feature>
<evidence type="ECO:0000256" key="1">
    <source>
        <dbReference type="SAM" id="MobiDB-lite"/>
    </source>
</evidence>
<dbReference type="AlphaFoldDB" id="B9TFU8"/>
<feature type="non-terminal residue" evidence="2">
    <location>
        <position position="1"/>
    </location>
</feature>
<name>B9TFU8_RICCO</name>
<dbReference type="EMBL" id="EQ980117">
    <property type="protein sequence ID" value="EEF25266.1"/>
    <property type="molecule type" value="Genomic_DNA"/>
</dbReference>
<feature type="compositionally biased region" description="Low complexity" evidence="1">
    <location>
        <begin position="1"/>
        <end position="12"/>
    </location>
</feature>
<dbReference type="InParanoid" id="B9TFU8"/>
<reference evidence="3" key="1">
    <citation type="journal article" date="2010" name="Nat. Biotechnol.">
        <title>Draft genome sequence of the oilseed species Ricinus communis.</title>
        <authorList>
            <person name="Chan A.P."/>
            <person name="Crabtree J."/>
            <person name="Zhao Q."/>
            <person name="Lorenzi H."/>
            <person name="Orvis J."/>
            <person name="Puiu D."/>
            <person name="Melake-Berhan A."/>
            <person name="Jones K.M."/>
            <person name="Redman J."/>
            <person name="Chen G."/>
            <person name="Cahoon E.B."/>
            <person name="Gedil M."/>
            <person name="Stanke M."/>
            <person name="Haas B.J."/>
            <person name="Wortman J.R."/>
            <person name="Fraser-Liggett C.M."/>
            <person name="Ravel J."/>
            <person name="Rabinowicz P.D."/>
        </authorList>
    </citation>
    <scope>NUCLEOTIDE SEQUENCE [LARGE SCALE GENOMIC DNA]</scope>
    <source>
        <strain evidence="3">cv. Hale</strain>
    </source>
</reference>
<organism evidence="2 3">
    <name type="scientific">Ricinus communis</name>
    <name type="common">Castor bean</name>
    <dbReference type="NCBI Taxonomy" id="3988"/>
    <lineage>
        <taxon>Eukaryota</taxon>
        <taxon>Viridiplantae</taxon>
        <taxon>Streptophyta</taxon>
        <taxon>Embryophyta</taxon>
        <taxon>Tracheophyta</taxon>
        <taxon>Spermatophyta</taxon>
        <taxon>Magnoliopsida</taxon>
        <taxon>eudicotyledons</taxon>
        <taxon>Gunneridae</taxon>
        <taxon>Pentapetalae</taxon>
        <taxon>rosids</taxon>
        <taxon>fabids</taxon>
        <taxon>Malpighiales</taxon>
        <taxon>Euphorbiaceae</taxon>
        <taxon>Acalyphoideae</taxon>
        <taxon>Acalypheae</taxon>
        <taxon>Ricinus</taxon>
    </lineage>
</organism>
<evidence type="ECO:0000313" key="2">
    <source>
        <dbReference type="EMBL" id="EEF25266.1"/>
    </source>
</evidence>
<protein>
    <submittedName>
        <fullName evidence="2">Uncharacterized protein</fullName>
    </submittedName>
</protein>
<feature type="non-terminal residue" evidence="2">
    <location>
        <position position="212"/>
    </location>
</feature>
<keyword evidence="3" id="KW-1185">Reference proteome</keyword>
<accession>B9TFU8</accession>
<proteinExistence type="predicted"/>
<dbReference type="Proteomes" id="UP000008311">
    <property type="component" value="Unassembled WGS sequence"/>
</dbReference>
<feature type="compositionally biased region" description="Basic residues" evidence="1">
    <location>
        <begin position="120"/>
        <end position="130"/>
    </location>
</feature>
<feature type="region of interest" description="Disordered" evidence="1">
    <location>
        <begin position="113"/>
        <end position="136"/>
    </location>
</feature>
<gene>
    <name evidence="2" type="ORF">RCOM_1838420</name>
</gene>
<feature type="region of interest" description="Disordered" evidence="1">
    <location>
        <begin position="1"/>
        <end position="43"/>
    </location>
</feature>
<sequence length="212" mass="22372">APGPRVVAVDGDAAARRIQQPDGGRTAGEHPAMPVAADGEPRGVAGQFARDGVVAEHEAARAGAGGRHQDRVRDEDAGFVIDGHAHVREFHPPVAAVDGDGVDVRAEIARQFRMQAAPHGQRRGRQRPSQRQREVAQRQAQFGQHGVFAEFEQHFRSRCRGAAGPGQREPGEDEAEQDVHRDCAAPGAGGWGTGAEATRTSGARTGTTSPPA</sequence>